<keyword evidence="2" id="KW-1185">Reference proteome</keyword>
<dbReference type="AlphaFoldDB" id="A0AAV4Y7N6"/>
<sequence length="234" mass="26426">MGALITTPISVGLALLSTRPSDVIYWCKWITWLPSTPRESFGIPLTESELLKNVDEIFFYGVNSKSERLIVRLARSTGQEVEALIQLKLCNGKVYQSKEMSGFQQTGCDKKTFSCGGLQLHYLSPMRKWRIFFNGFLKETNEDDTSSDKMVHVKFALIWSATTDVFDFSSDINKKILADGLAKSKWNQYSPPIEKLNSALNCYAQCGVIMGNVNIDGLDEVNLYLFGEKLRFFG</sequence>
<dbReference type="Proteomes" id="UP001054945">
    <property type="component" value="Unassembled WGS sequence"/>
</dbReference>
<name>A0AAV4Y7N6_CAEEX</name>
<dbReference type="PANTHER" id="PTHR34717">
    <property type="entry name" value="EG:BACR7A4.20 PROTEIN"/>
    <property type="match status" value="1"/>
</dbReference>
<evidence type="ECO:0000313" key="2">
    <source>
        <dbReference type="Proteomes" id="UP001054945"/>
    </source>
</evidence>
<reference evidence="1 2" key="1">
    <citation type="submission" date="2021-06" db="EMBL/GenBank/DDBJ databases">
        <title>Caerostris extrusa draft genome.</title>
        <authorList>
            <person name="Kono N."/>
            <person name="Arakawa K."/>
        </authorList>
    </citation>
    <scope>NUCLEOTIDE SEQUENCE [LARGE SCALE GENOMIC DNA]</scope>
</reference>
<gene>
    <name evidence="1" type="primary">pps_13</name>
    <name evidence="1" type="ORF">CEXT_467401</name>
</gene>
<dbReference type="EMBL" id="BPLR01001583">
    <property type="protein sequence ID" value="GIZ03282.1"/>
    <property type="molecule type" value="Genomic_DNA"/>
</dbReference>
<organism evidence="1 2">
    <name type="scientific">Caerostris extrusa</name>
    <name type="common">Bark spider</name>
    <name type="synonym">Caerostris bankana</name>
    <dbReference type="NCBI Taxonomy" id="172846"/>
    <lineage>
        <taxon>Eukaryota</taxon>
        <taxon>Metazoa</taxon>
        <taxon>Ecdysozoa</taxon>
        <taxon>Arthropoda</taxon>
        <taxon>Chelicerata</taxon>
        <taxon>Arachnida</taxon>
        <taxon>Araneae</taxon>
        <taxon>Araneomorphae</taxon>
        <taxon>Entelegynae</taxon>
        <taxon>Araneoidea</taxon>
        <taxon>Araneidae</taxon>
        <taxon>Caerostris</taxon>
    </lineage>
</organism>
<protein>
    <submittedName>
        <fullName evidence="1">Phosphoenolpyruvate synthase</fullName>
    </submittedName>
</protein>
<accession>A0AAV4Y7N6</accession>
<comment type="caution">
    <text evidence="1">The sequence shown here is derived from an EMBL/GenBank/DDBJ whole genome shotgun (WGS) entry which is preliminary data.</text>
</comment>
<proteinExistence type="predicted"/>
<evidence type="ECO:0000313" key="1">
    <source>
        <dbReference type="EMBL" id="GIZ03282.1"/>
    </source>
</evidence>
<dbReference type="PANTHER" id="PTHR34717:SF1">
    <property type="entry name" value="EG:BACR7A4.20 PROTEIN"/>
    <property type="match status" value="1"/>
</dbReference>